<feature type="region of interest" description="Disordered" evidence="1">
    <location>
        <begin position="256"/>
        <end position="295"/>
    </location>
</feature>
<dbReference type="EMBL" id="GL733002">
    <property type="protein sequence ID" value="EFX63671.1"/>
    <property type="molecule type" value="Genomic_DNA"/>
</dbReference>
<sequence>MSKARGPIPSTFTNRNIPLVKLNEISTYSQKIRFIGRVVYVSPLIRNLTGKKTTMLRMVLKDETKEIFGICYAKMANDWAKDLYMDAVYEFQLIQSSSTDFKIVSEYNEQLRINFNFDAKKIRNLNPAINIPDMEYTKLASVWEDGSQQTFLNIIGQLVSCLDPVGPDPEAGYDNIQQDYVIKDATKQVAMTIKGDMLFKKLKFFQSRTSKEPVIIRITRANPISDDEGEFLFVDEQESNVEVLLQSSTLYKTFTGDGDSSQNKKKQKVASSDIKSSLARTRQNKEEQSPSTSREFRCGQLLSTNKCYTASVGPTGKLTSEVVFVLITM</sequence>
<keyword evidence="3" id="KW-1185">Reference proteome</keyword>
<evidence type="ECO:0000313" key="2">
    <source>
        <dbReference type="EMBL" id="EFX63671.1"/>
    </source>
</evidence>
<reference evidence="2 3" key="1">
    <citation type="journal article" date="2011" name="Science">
        <title>The ecoresponsive genome of Daphnia pulex.</title>
        <authorList>
            <person name="Colbourne J.K."/>
            <person name="Pfrender M.E."/>
            <person name="Gilbert D."/>
            <person name="Thomas W.K."/>
            <person name="Tucker A."/>
            <person name="Oakley T.H."/>
            <person name="Tokishita S."/>
            <person name="Aerts A."/>
            <person name="Arnold G.J."/>
            <person name="Basu M.K."/>
            <person name="Bauer D.J."/>
            <person name="Caceres C.E."/>
            <person name="Carmel L."/>
            <person name="Casola C."/>
            <person name="Choi J.H."/>
            <person name="Detter J.C."/>
            <person name="Dong Q."/>
            <person name="Dusheyko S."/>
            <person name="Eads B.D."/>
            <person name="Frohlich T."/>
            <person name="Geiler-Samerotte K.A."/>
            <person name="Gerlach D."/>
            <person name="Hatcher P."/>
            <person name="Jogdeo S."/>
            <person name="Krijgsveld J."/>
            <person name="Kriventseva E.V."/>
            <person name="Kultz D."/>
            <person name="Laforsch C."/>
            <person name="Lindquist E."/>
            <person name="Lopez J."/>
            <person name="Manak J.R."/>
            <person name="Muller J."/>
            <person name="Pangilinan J."/>
            <person name="Patwardhan R.P."/>
            <person name="Pitluck S."/>
            <person name="Pritham E.J."/>
            <person name="Rechtsteiner A."/>
            <person name="Rho M."/>
            <person name="Rogozin I.B."/>
            <person name="Sakarya O."/>
            <person name="Salamov A."/>
            <person name="Schaack S."/>
            <person name="Shapiro H."/>
            <person name="Shiga Y."/>
            <person name="Skalitzky C."/>
            <person name="Smith Z."/>
            <person name="Souvorov A."/>
            <person name="Sung W."/>
            <person name="Tang Z."/>
            <person name="Tsuchiya D."/>
            <person name="Tu H."/>
            <person name="Vos H."/>
            <person name="Wang M."/>
            <person name="Wolf Y.I."/>
            <person name="Yamagata H."/>
            <person name="Yamada T."/>
            <person name="Ye Y."/>
            <person name="Shaw J.R."/>
            <person name="Andrews J."/>
            <person name="Crease T.J."/>
            <person name="Tang H."/>
            <person name="Lucas S.M."/>
            <person name="Robertson H.M."/>
            <person name="Bork P."/>
            <person name="Koonin E.V."/>
            <person name="Zdobnov E.M."/>
            <person name="Grigoriev I.V."/>
            <person name="Lynch M."/>
            <person name="Boore J.L."/>
        </authorList>
    </citation>
    <scope>NUCLEOTIDE SEQUENCE [LARGE SCALE GENOMIC DNA]</scope>
</reference>
<dbReference type="Proteomes" id="UP000000305">
    <property type="component" value="Unassembled WGS sequence"/>
</dbReference>
<evidence type="ECO:0000256" key="1">
    <source>
        <dbReference type="SAM" id="MobiDB-lite"/>
    </source>
</evidence>
<organism evidence="2 3">
    <name type="scientific">Daphnia pulex</name>
    <name type="common">Water flea</name>
    <dbReference type="NCBI Taxonomy" id="6669"/>
    <lineage>
        <taxon>Eukaryota</taxon>
        <taxon>Metazoa</taxon>
        <taxon>Ecdysozoa</taxon>
        <taxon>Arthropoda</taxon>
        <taxon>Crustacea</taxon>
        <taxon>Branchiopoda</taxon>
        <taxon>Diplostraca</taxon>
        <taxon>Cladocera</taxon>
        <taxon>Anomopoda</taxon>
        <taxon>Daphniidae</taxon>
        <taxon>Daphnia</taxon>
    </lineage>
</organism>
<dbReference type="InParanoid" id="E9HX62"/>
<feature type="compositionally biased region" description="Polar residues" evidence="1">
    <location>
        <begin position="269"/>
        <end position="281"/>
    </location>
</feature>
<dbReference type="InterPro" id="IPR012340">
    <property type="entry name" value="NA-bd_OB-fold"/>
</dbReference>
<dbReference type="SUPFAM" id="SSF50249">
    <property type="entry name" value="Nucleic acid-binding proteins"/>
    <property type="match status" value="1"/>
</dbReference>
<protein>
    <recommendedName>
        <fullName evidence="4">Replication protein A OB domain-containing protein</fullName>
    </recommendedName>
</protein>
<evidence type="ECO:0000313" key="3">
    <source>
        <dbReference type="Proteomes" id="UP000000305"/>
    </source>
</evidence>
<accession>E9HX62</accession>
<dbReference type="AlphaFoldDB" id="E9HX62"/>
<gene>
    <name evidence="2" type="ORF">DAPPUDRAFT_267990</name>
</gene>
<name>E9HX62_DAPPU</name>
<evidence type="ECO:0008006" key="4">
    <source>
        <dbReference type="Google" id="ProtNLM"/>
    </source>
</evidence>
<proteinExistence type="predicted"/>
<dbReference type="Gene3D" id="2.40.50.140">
    <property type="entry name" value="Nucleic acid-binding proteins"/>
    <property type="match status" value="1"/>
</dbReference>
<dbReference type="PhylomeDB" id="E9HX62"/>
<dbReference type="HOGENOM" id="CLU_970643_0_0_1"/>
<dbReference type="KEGG" id="dpx:DAPPUDRAFT_267990"/>